<dbReference type="GO" id="GO:1902201">
    <property type="term" value="P:negative regulation of bacterial-type flagellum-dependent cell motility"/>
    <property type="evidence" value="ECO:0007669"/>
    <property type="project" value="TreeGrafter"/>
</dbReference>
<evidence type="ECO:0000256" key="3">
    <source>
        <dbReference type="ARBA" id="ARBA00034247"/>
    </source>
</evidence>
<dbReference type="PROSITE" id="PS50887">
    <property type="entry name" value="GGDEF"/>
    <property type="match status" value="1"/>
</dbReference>
<evidence type="ECO:0000313" key="7">
    <source>
        <dbReference type="EMBL" id="KFN48965.1"/>
    </source>
</evidence>
<protein>
    <recommendedName>
        <fullName evidence="2">diguanylate cyclase</fullName>
        <ecNumber evidence="2">2.7.7.65</ecNumber>
    </recommendedName>
</protein>
<evidence type="ECO:0000259" key="6">
    <source>
        <dbReference type="PROSITE" id="PS50887"/>
    </source>
</evidence>
<dbReference type="EMBL" id="AWXU01000046">
    <property type="protein sequence ID" value="KFN48965.1"/>
    <property type="molecule type" value="Genomic_DNA"/>
</dbReference>
<evidence type="ECO:0000256" key="4">
    <source>
        <dbReference type="SAM" id="Coils"/>
    </source>
</evidence>
<keyword evidence="4" id="KW-0175">Coiled coil</keyword>
<dbReference type="Gene3D" id="2.130.10.10">
    <property type="entry name" value="YVTN repeat-like/Quinoprotein amine dehydrogenase"/>
    <property type="match status" value="2"/>
</dbReference>
<keyword evidence="5" id="KW-0472">Membrane</keyword>
<keyword evidence="8" id="KW-1185">Reference proteome</keyword>
<organism evidence="7 8">
    <name type="scientific">Arenimonas composti TR7-09 = DSM 18010</name>
    <dbReference type="NCBI Taxonomy" id="1121013"/>
    <lineage>
        <taxon>Bacteria</taxon>
        <taxon>Pseudomonadati</taxon>
        <taxon>Pseudomonadota</taxon>
        <taxon>Gammaproteobacteria</taxon>
        <taxon>Lysobacterales</taxon>
        <taxon>Lysobacteraceae</taxon>
        <taxon>Arenimonas</taxon>
    </lineage>
</organism>
<keyword evidence="5" id="KW-1133">Transmembrane helix</keyword>
<dbReference type="PANTHER" id="PTHR45138">
    <property type="entry name" value="REGULATORY COMPONENTS OF SENSORY TRANSDUCTION SYSTEM"/>
    <property type="match status" value="1"/>
</dbReference>
<dbReference type="InterPro" id="IPR043128">
    <property type="entry name" value="Rev_trsase/Diguanyl_cyclase"/>
</dbReference>
<dbReference type="OrthoDB" id="176203at2"/>
<dbReference type="AlphaFoldDB" id="A0A091BXB1"/>
<dbReference type="SUPFAM" id="SSF55073">
    <property type="entry name" value="Nucleotide cyclase"/>
    <property type="match status" value="1"/>
</dbReference>
<dbReference type="SMART" id="SM00267">
    <property type="entry name" value="GGDEF"/>
    <property type="match status" value="1"/>
</dbReference>
<dbReference type="PANTHER" id="PTHR45138:SF9">
    <property type="entry name" value="DIGUANYLATE CYCLASE DGCM-RELATED"/>
    <property type="match status" value="1"/>
</dbReference>
<dbReference type="eggNOG" id="COG3706">
    <property type="taxonomic scope" value="Bacteria"/>
</dbReference>
<dbReference type="InterPro" id="IPR015943">
    <property type="entry name" value="WD40/YVTN_repeat-like_dom_sf"/>
</dbReference>
<feature type="transmembrane region" description="Helical" evidence="5">
    <location>
        <begin position="540"/>
        <end position="559"/>
    </location>
</feature>
<dbReference type="InterPro" id="IPR000160">
    <property type="entry name" value="GGDEF_dom"/>
</dbReference>
<reference evidence="7 8" key="1">
    <citation type="submission" date="2013-09" db="EMBL/GenBank/DDBJ databases">
        <title>Genome sequencing of Arenimonas composti.</title>
        <authorList>
            <person name="Chen F."/>
            <person name="Wang G."/>
        </authorList>
    </citation>
    <scope>NUCLEOTIDE SEQUENCE [LARGE SCALE GENOMIC DNA]</scope>
    <source>
        <strain evidence="7 8">TR7-09</strain>
    </source>
</reference>
<comment type="catalytic activity">
    <reaction evidence="3">
        <text>2 GTP = 3',3'-c-di-GMP + 2 diphosphate</text>
        <dbReference type="Rhea" id="RHEA:24898"/>
        <dbReference type="ChEBI" id="CHEBI:33019"/>
        <dbReference type="ChEBI" id="CHEBI:37565"/>
        <dbReference type="ChEBI" id="CHEBI:58805"/>
        <dbReference type="EC" id="2.7.7.65"/>
    </reaction>
</comment>
<proteinExistence type="predicted"/>
<keyword evidence="5" id="KW-0812">Transmembrane</keyword>
<comment type="caution">
    <text evidence="7">The sequence shown here is derived from an EMBL/GenBank/DDBJ whole genome shotgun (WGS) entry which is preliminary data.</text>
</comment>
<evidence type="ECO:0000256" key="1">
    <source>
        <dbReference type="ARBA" id="ARBA00001946"/>
    </source>
</evidence>
<evidence type="ECO:0000256" key="2">
    <source>
        <dbReference type="ARBA" id="ARBA00012528"/>
    </source>
</evidence>
<feature type="coiled-coil region" evidence="4">
    <location>
        <begin position="574"/>
        <end position="601"/>
    </location>
</feature>
<gene>
    <name evidence="7" type="ORF">P873_01295</name>
</gene>
<dbReference type="InterPro" id="IPR050469">
    <property type="entry name" value="Diguanylate_Cyclase"/>
</dbReference>
<accession>A0A091BXB1</accession>
<dbReference type="eggNOG" id="COG3292">
    <property type="taxonomic scope" value="Bacteria"/>
</dbReference>
<sequence>ARLHAGRWTRYTRDAGALDTDFVQRLLLQDVGRMQPQVWVGLRDGAARLRDGRWESLDYLARIGNQRTRALALGADAQGRPQVWVGTDVGAIRLRLEGSWRTVSRLGDSANGVWAVLVEQGIDGHEALWLGSDGDGLARFRDGQWRHWTAADGLPNPTVRSLARVADGADAAGDAAETHLWIGMWNGHLARIAGERIETLPTPWPKADREAVAFILPTAAGEAWVGLRQGGVARWNRGRWQWFDPADPANPQRVVALLQTGSGSEAVMWASTVGRGLAAYRGGRWFYYGTAEGLPDDAYYGITLLPDAGGRQILWLGSRASGIVRVDITNPQQPRLVTEPALPATPVPYAYAVVRDGAGDLIVCSDYGAARWRPRSDGGFDVLRFQRSDGLPHDECNAGALVTDAHGRVWAGTIGGAAVYVPPLSGRRTAAPPLLLEALRVDGADVAPAEATPLRLPLGARTLEVEFALLSGHREALNRYRTWLEGLEPGWGEWTPVPVRHFTGLPPGSYRLHVDARDHTGARAAPLSIAFEIPVPAWRAPPALAAYAIGLLLLAWVSVRLRERHLRRREAALLVQVRERTQELEARGRELKQANAELSRLSYFDALTELANRRSLLERLHRDWAAGLGRGTPLAFALFDLDEFKAYNDLKGHLAGDEALRVVARRVEAELRKPQDTAGRYGGEEFALLLPGLDLQAAAAVAERVRQAVLHADLPHPGSPQGRVTISIGVAAMVPQEGVGAEVLIAAADAALYRAKHAGKNRVELA</sequence>
<evidence type="ECO:0000256" key="5">
    <source>
        <dbReference type="SAM" id="Phobius"/>
    </source>
</evidence>
<comment type="cofactor">
    <cofactor evidence="1">
        <name>Mg(2+)</name>
        <dbReference type="ChEBI" id="CHEBI:18420"/>
    </cofactor>
</comment>
<dbReference type="SUPFAM" id="SSF63829">
    <property type="entry name" value="Calcium-dependent phosphotriesterase"/>
    <property type="match status" value="1"/>
</dbReference>
<dbReference type="CDD" id="cd01949">
    <property type="entry name" value="GGDEF"/>
    <property type="match status" value="1"/>
</dbReference>
<dbReference type="InterPro" id="IPR013783">
    <property type="entry name" value="Ig-like_fold"/>
</dbReference>
<evidence type="ECO:0000313" key="8">
    <source>
        <dbReference type="Proteomes" id="UP000029391"/>
    </source>
</evidence>
<dbReference type="Pfam" id="PF00990">
    <property type="entry name" value="GGDEF"/>
    <property type="match status" value="1"/>
</dbReference>
<dbReference type="Gene3D" id="3.30.70.270">
    <property type="match status" value="1"/>
</dbReference>
<dbReference type="GO" id="GO:0052621">
    <property type="term" value="F:diguanylate cyclase activity"/>
    <property type="evidence" value="ECO:0007669"/>
    <property type="project" value="UniProtKB-EC"/>
</dbReference>
<dbReference type="RefSeq" id="WP_043798034.1">
    <property type="nucleotide sequence ID" value="NZ_AWXU01000046.1"/>
</dbReference>
<dbReference type="STRING" id="1121013.GCA_000426365_00419"/>
<dbReference type="Gene3D" id="2.60.40.10">
    <property type="entry name" value="Immunoglobulins"/>
    <property type="match status" value="1"/>
</dbReference>
<feature type="non-terminal residue" evidence="7">
    <location>
        <position position="1"/>
    </location>
</feature>
<feature type="domain" description="GGDEF" evidence="6">
    <location>
        <begin position="632"/>
        <end position="766"/>
    </location>
</feature>
<dbReference type="GO" id="GO:0043709">
    <property type="term" value="P:cell adhesion involved in single-species biofilm formation"/>
    <property type="evidence" value="ECO:0007669"/>
    <property type="project" value="TreeGrafter"/>
</dbReference>
<dbReference type="GO" id="GO:0005886">
    <property type="term" value="C:plasma membrane"/>
    <property type="evidence" value="ECO:0007669"/>
    <property type="project" value="TreeGrafter"/>
</dbReference>
<dbReference type="EC" id="2.7.7.65" evidence="2"/>
<dbReference type="InterPro" id="IPR029787">
    <property type="entry name" value="Nucleotide_cyclase"/>
</dbReference>
<dbReference type="FunFam" id="3.30.70.270:FF:000001">
    <property type="entry name" value="Diguanylate cyclase domain protein"/>
    <property type="match status" value="1"/>
</dbReference>
<name>A0A091BXB1_9GAMM</name>
<dbReference type="NCBIfam" id="TIGR00254">
    <property type="entry name" value="GGDEF"/>
    <property type="match status" value="1"/>
</dbReference>
<dbReference type="Proteomes" id="UP000029391">
    <property type="component" value="Unassembled WGS sequence"/>
</dbReference>